<reference evidence="1 2" key="1">
    <citation type="journal article" date="2019" name="Commun. Biol.">
        <title>The bagworm genome reveals a unique fibroin gene that provides high tensile strength.</title>
        <authorList>
            <person name="Kono N."/>
            <person name="Nakamura H."/>
            <person name="Ohtoshi R."/>
            <person name="Tomita M."/>
            <person name="Numata K."/>
            <person name="Arakawa K."/>
        </authorList>
    </citation>
    <scope>NUCLEOTIDE SEQUENCE [LARGE SCALE GENOMIC DNA]</scope>
</reference>
<proteinExistence type="predicted"/>
<comment type="caution">
    <text evidence="1">The sequence shown here is derived from an EMBL/GenBank/DDBJ whole genome shotgun (WGS) entry which is preliminary data.</text>
</comment>
<dbReference type="AlphaFoldDB" id="A0A4C1W4V7"/>
<accession>A0A4C1W4V7</accession>
<gene>
    <name evidence="1" type="ORF">EVAR_21691_1</name>
</gene>
<evidence type="ECO:0000313" key="2">
    <source>
        <dbReference type="Proteomes" id="UP000299102"/>
    </source>
</evidence>
<evidence type="ECO:0000313" key="1">
    <source>
        <dbReference type="EMBL" id="GBP46536.1"/>
    </source>
</evidence>
<organism evidence="1 2">
    <name type="scientific">Eumeta variegata</name>
    <name type="common">Bagworm moth</name>
    <name type="synonym">Eumeta japonica</name>
    <dbReference type="NCBI Taxonomy" id="151549"/>
    <lineage>
        <taxon>Eukaryota</taxon>
        <taxon>Metazoa</taxon>
        <taxon>Ecdysozoa</taxon>
        <taxon>Arthropoda</taxon>
        <taxon>Hexapoda</taxon>
        <taxon>Insecta</taxon>
        <taxon>Pterygota</taxon>
        <taxon>Neoptera</taxon>
        <taxon>Endopterygota</taxon>
        <taxon>Lepidoptera</taxon>
        <taxon>Glossata</taxon>
        <taxon>Ditrysia</taxon>
        <taxon>Tineoidea</taxon>
        <taxon>Psychidae</taxon>
        <taxon>Oiketicinae</taxon>
        <taxon>Eumeta</taxon>
    </lineage>
</organism>
<sequence length="86" mass="9932">MRWNHKGYVKGLDGKRVAPSLPDLDGRWWTRRFRWEANIEVYLCPALHESTEASLLRAIATTTPRQTVDSESSNPTTYNKAHFICL</sequence>
<dbReference type="EMBL" id="BGZK01000486">
    <property type="protein sequence ID" value="GBP46536.1"/>
    <property type="molecule type" value="Genomic_DNA"/>
</dbReference>
<keyword evidence="2" id="KW-1185">Reference proteome</keyword>
<dbReference type="Proteomes" id="UP000299102">
    <property type="component" value="Unassembled WGS sequence"/>
</dbReference>
<protein>
    <submittedName>
        <fullName evidence="1">Uncharacterized protein</fullName>
    </submittedName>
</protein>
<name>A0A4C1W4V7_EUMVA</name>